<organism evidence="1 2">
    <name type="scientific">Acropora cervicornis</name>
    <name type="common">Staghorn coral</name>
    <dbReference type="NCBI Taxonomy" id="6130"/>
    <lineage>
        <taxon>Eukaryota</taxon>
        <taxon>Metazoa</taxon>
        <taxon>Cnidaria</taxon>
        <taxon>Anthozoa</taxon>
        <taxon>Hexacorallia</taxon>
        <taxon>Scleractinia</taxon>
        <taxon>Astrocoeniina</taxon>
        <taxon>Acroporidae</taxon>
        <taxon>Acropora</taxon>
    </lineage>
</organism>
<keyword evidence="2" id="KW-1185">Reference proteome</keyword>
<dbReference type="Proteomes" id="UP001249851">
    <property type="component" value="Unassembled WGS sequence"/>
</dbReference>
<reference evidence="1" key="1">
    <citation type="journal article" date="2023" name="G3 (Bethesda)">
        <title>Whole genome assembly and annotation of the endangered Caribbean coral Acropora cervicornis.</title>
        <authorList>
            <person name="Selwyn J.D."/>
            <person name="Vollmer S.V."/>
        </authorList>
    </citation>
    <scope>NUCLEOTIDE SEQUENCE</scope>
    <source>
        <strain evidence="1">K2</strain>
    </source>
</reference>
<dbReference type="EMBL" id="JARQWQ010000003">
    <property type="protein sequence ID" value="KAK2572884.1"/>
    <property type="molecule type" value="Genomic_DNA"/>
</dbReference>
<protein>
    <submittedName>
        <fullName evidence="1">Uncharacterized protein</fullName>
    </submittedName>
</protein>
<name>A0AAD9VFT5_ACRCE</name>
<evidence type="ECO:0000313" key="1">
    <source>
        <dbReference type="EMBL" id="KAK2572884.1"/>
    </source>
</evidence>
<proteinExistence type="predicted"/>
<gene>
    <name evidence="1" type="ORF">P5673_001886</name>
</gene>
<accession>A0AAD9VFT5</accession>
<dbReference type="AlphaFoldDB" id="A0AAD9VFT5"/>
<reference evidence="1" key="2">
    <citation type="journal article" date="2023" name="Science">
        <title>Genomic signatures of disease resistance in endangered staghorn corals.</title>
        <authorList>
            <person name="Vollmer S.V."/>
            <person name="Selwyn J.D."/>
            <person name="Despard B.A."/>
            <person name="Roesel C.L."/>
        </authorList>
    </citation>
    <scope>NUCLEOTIDE SEQUENCE</scope>
    <source>
        <strain evidence="1">K2</strain>
    </source>
</reference>
<comment type="caution">
    <text evidence="1">The sequence shown here is derived from an EMBL/GenBank/DDBJ whole genome shotgun (WGS) entry which is preliminary data.</text>
</comment>
<sequence length="67" mass="7575">MKIQNGRKLAAEAHVPVCCIFPPDEINMRSETLGSRNLSPLVLKYLACTGFLDRFVFSGEKIRHLEI</sequence>
<evidence type="ECO:0000313" key="2">
    <source>
        <dbReference type="Proteomes" id="UP001249851"/>
    </source>
</evidence>